<dbReference type="InterPro" id="IPR027417">
    <property type="entry name" value="P-loop_NTPase"/>
</dbReference>
<evidence type="ECO:0000313" key="4">
    <source>
        <dbReference type="EMBL" id="KAK9854486.1"/>
    </source>
</evidence>
<dbReference type="InterPro" id="IPR001752">
    <property type="entry name" value="Kinesin_motor_dom"/>
</dbReference>
<sequence length="428" mass="46964">MPLRSGLEPKSFTCDTVYIGTDDQRSMWEGTTDPCIRQTMLGQNPCAIMYGQTGSGKTWTTRKFIQHTLEKVSPTASAAASDDCDQQSQTVSWGFSMVELYGKSARDLLDIKQRSCSVKCAAYRKQGACLPQPTYVTITAVKQAAAVIDKALKQRVTASHRMNATSSRSHLRMRFQRTVTQQVLQSDGSMADSVASSSSFTLMDLAGSERQRKTGTGNDAKLSAEARAINSSLTALSTVFVQLADSSRHSINCRGNLLTEALQESFTGKGQVVLIAHVSSDPSNAAETASTLEFAQRARKMQVKAAGSIKAKLHSKAEERLFELSSKLRHEAAERERCDARISQLETEAAQRANAQQAWEDNLRDETARREICESHISQLESKAAQRANAQLAAKERLQPTRVAIIGARSARRRTSVARGRRTQSLII</sequence>
<organism evidence="4 5">
    <name type="scientific">Apatococcus fuscideae</name>
    <dbReference type="NCBI Taxonomy" id="2026836"/>
    <lineage>
        <taxon>Eukaryota</taxon>
        <taxon>Viridiplantae</taxon>
        <taxon>Chlorophyta</taxon>
        <taxon>core chlorophytes</taxon>
        <taxon>Trebouxiophyceae</taxon>
        <taxon>Chlorellales</taxon>
        <taxon>Chlorellaceae</taxon>
        <taxon>Apatococcus</taxon>
    </lineage>
</organism>
<evidence type="ECO:0000256" key="2">
    <source>
        <dbReference type="PROSITE-ProRule" id="PRU00283"/>
    </source>
</evidence>
<feature type="binding site" evidence="2">
    <location>
        <begin position="51"/>
        <end position="58"/>
    </location>
    <ligand>
        <name>ATP</name>
        <dbReference type="ChEBI" id="CHEBI:30616"/>
    </ligand>
</feature>
<evidence type="ECO:0000259" key="3">
    <source>
        <dbReference type="PROSITE" id="PS50067"/>
    </source>
</evidence>
<dbReference type="AlphaFoldDB" id="A0AAW1ST11"/>
<dbReference type="GO" id="GO:0005871">
    <property type="term" value="C:kinesin complex"/>
    <property type="evidence" value="ECO:0007669"/>
    <property type="project" value="TreeGrafter"/>
</dbReference>
<comment type="caution">
    <text evidence="4">The sequence shown here is derived from an EMBL/GenBank/DDBJ whole genome shotgun (WGS) entry which is preliminary data.</text>
</comment>
<keyword evidence="2" id="KW-0547">Nucleotide-binding</keyword>
<accession>A0AAW1ST11</accession>
<name>A0AAW1ST11_9CHLO</name>
<evidence type="ECO:0000313" key="5">
    <source>
        <dbReference type="Proteomes" id="UP001485043"/>
    </source>
</evidence>
<keyword evidence="1 2" id="KW-0505">Motor protein</keyword>
<dbReference type="GO" id="GO:0005524">
    <property type="term" value="F:ATP binding"/>
    <property type="evidence" value="ECO:0007669"/>
    <property type="project" value="UniProtKB-UniRule"/>
</dbReference>
<dbReference type="InterPro" id="IPR027640">
    <property type="entry name" value="Kinesin-like_fam"/>
</dbReference>
<dbReference type="PANTHER" id="PTHR24115:SF948">
    <property type="entry name" value="PUTATIVE-RELATED"/>
    <property type="match status" value="1"/>
</dbReference>
<dbReference type="SUPFAM" id="SSF52540">
    <property type="entry name" value="P-loop containing nucleoside triphosphate hydrolases"/>
    <property type="match status" value="1"/>
</dbReference>
<reference evidence="4 5" key="1">
    <citation type="journal article" date="2024" name="Nat. Commun.">
        <title>Phylogenomics reveals the evolutionary origins of lichenization in chlorophyte algae.</title>
        <authorList>
            <person name="Puginier C."/>
            <person name="Libourel C."/>
            <person name="Otte J."/>
            <person name="Skaloud P."/>
            <person name="Haon M."/>
            <person name="Grisel S."/>
            <person name="Petersen M."/>
            <person name="Berrin J.G."/>
            <person name="Delaux P.M."/>
            <person name="Dal Grande F."/>
            <person name="Keller J."/>
        </authorList>
    </citation>
    <scope>NUCLEOTIDE SEQUENCE [LARGE SCALE GENOMIC DNA]</scope>
    <source>
        <strain evidence="4 5">SAG 2523</strain>
    </source>
</reference>
<dbReference type="PANTHER" id="PTHR24115">
    <property type="entry name" value="KINESIN-RELATED"/>
    <property type="match status" value="1"/>
</dbReference>
<dbReference type="PROSITE" id="PS50067">
    <property type="entry name" value="KINESIN_MOTOR_2"/>
    <property type="match status" value="1"/>
</dbReference>
<gene>
    <name evidence="4" type="ORF">WJX84_003915</name>
</gene>
<dbReference type="GO" id="GO:0016887">
    <property type="term" value="F:ATP hydrolysis activity"/>
    <property type="evidence" value="ECO:0007669"/>
    <property type="project" value="TreeGrafter"/>
</dbReference>
<dbReference type="EMBL" id="JALJOV010001097">
    <property type="protein sequence ID" value="KAK9854486.1"/>
    <property type="molecule type" value="Genomic_DNA"/>
</dbReference>
<protein>
    <recommendedName>
        <fullName evidence="3">Kinesin motor domain-containing protein</fullName>
    </recommendedName>
</protein>
<evidence type="ECO:0000256" key="1">
    <source>
        <dbReference type="ARBA" id="ARBA00023175"/>
    </source>
</evidence>
<dbReference type="Pfam" id="PF00225">
    <property type="entry name" value="Kinesin"/>
    <property type="match status" value="1"/>
</dbReference>
<dbReference type="GO" id="GO:0005874">
    <property type="term" value="C:microtubule"/>
    <property type="evidence" value="ECO:0007669"/>
    <property type="project" value="TreeGrafter"/>
</dbReference>
<dbReference type="SMART" id="SM00129">
    <property type="entry name" value="KISc"/>
    <property type="match status" value="1"/>
</dbReference>
<dbReference type="GO" id="GO:0003777">
    <property type="term" value="F:microtubule motor activity"/>
    <property type="evidence" value="ECO:0007669"/>
    <property type="project" value="InterPro"/>
</dbReference>
<proteinExistence type="inferred from homology"/>
<dbReference type="GO" id="GO:0008017">
    <property type="term" value="F:microtubule binding"/>
    <property type="evidence" value="ECO:0007669"/>
    <property type="project" value="InterPro"/>
</dbReference>
<keyword evidence="5" id="KW-1185">Reference proteome</keyword>
<dbReference type="GO" id="GO:0007018">
    <property type="term" value="P:microtubule-based movement"/>
    <property type="evidence" value="ECO:0007669"/>
    <property type="project" value="InterPro"/>
</dbReference>
<comment type="similarity">
    <text evidence="2">Belongs to the TRAFAC class myosin-kinesin ATPase superfamily. Kinesin family.</text>
</comment>
<dbReference type="PRINTS" id="PR00380">
    <property type="entry name" value="KINESINHEAVY"/>
</dbReference>
<dbReference type="InterPro" id="IPR036961">
    <property type="entry name" value="Kinesin_motor_dom_sf"/>
</dbReference>
<feature type="domain" description="Kinesin motor" evidence="3">
    <location>
        <begin position="1"/>
        <end position="301"/>
    </location>
</feature>
<dbReference type="Gene3D" id="3.40.850.10">
    <property type="entry name" value="Kinesin motor domain"/>
    <property type="match status" value="1"/>
</dbReference>
<keyword evidence="2" id="KW-0067">ATP-binding</keyword>
<dbReference type="Proteomes" id="UP001485043">
    <property type="component" value="Unassembled WGS sequence"/>
</dbReference>